<keyword evidence="4" id="KW-1185">Reference proteome</keyword>
<evidence type="ECO:0000313" key="3">
    <source>
        <dbReference type="EMBL" id="CAG5137654.1"/>
    </source>
</evidence>
<sequence>MQQNCGSIRRRKEMRTQSTKPVVNSTSSFERNTSQPWHSSTTSDASVKVASRDGSPAKSLSLFHSTIPEELAGHLRAMMPGQTGVELSGEELAENFLEALDLPPVTKQSLSELDIQSIITNIKLRHDVNFDRDLSFRPNVDGVKGQEKEKVADKYWGALIAELVLYNRMFHGTPPLSAIQVEAFTPYAQRRIPILFQNVRDVLKSLVPDRDHSRVDEHLDVPMLMQAIERGVCDLGRLAEWMAQLLKEHCAPMRDVLVDEMVTCTRLGEADRNLEKIVEGLRKLFGILEAMKLDVANHQIRNLKTLLIEDTINFEKHYHLDRLVHGRARVNINTAQNWFTNAVDEFGPQCSPRPRAGPCFELEVFTRAVVAISFGRDGRSDFPETFFLDHDRLVILKAEVDDLVMFEVCMEMYVTLARQLGYQGPMTMAIGQQLRTALSAIMGEAAGHGPQQWMMNSEALSLEILRQASHLAGQTPGCSFDRMAESNQCLRLMFVRKSAWHASRLEASLLPQILANVDRHSSSSPIELFNSLVSTSHSMPQLPTLSRPTISDTFAFAHLHPETAKLTDLANRITHIILLHWRVWGPIAYVQEDESQHLSLDGGVMPSAVSQTQSRQAPSNAEQEASLPTSMRTGEPLESGQDTHITHQSLPQ</sequence>
<dbReference type="AlphaFoldDB" id="A0A8J2HQN2"/>
<protein>
    <recommendedName>
        <fullName evidence="5">Tcp11-domain-containing protein</fullName>
    </recommendedName>
</protein>
<feature type="compositionally biased region" description="Polar residues" evidence="2">
    <location>
        <begin position="640"/>
        <end position="652"/>
    </location>
</feature>
<name>A0A8J2HQN2_9PLEO</name>
<dbReference type="PANTHER" id="PTHR12832:SF11">
    <property type="entry name" value="LD23868P"/>
    <property type="match status" value="1"/>
</dbReference>
<dbReference type="EMBL" id="CAJRGZ010000012">
    <property type="protein sequence ID" value="CAG5137654.1"/>
    <property type="molecule type" value="Genomic_DNA"/>
</dbReference>
<gene>
    <name evidence="3" type="ORF">ALTATR162_LOCUS166</name>
</gene>
<dbReference type="GO" id="GO:0010737">
    <property type="term" value="P:protein kinase A signaling"/>
    <property type="evidence" value="ECO:0007669"/>
    <property type="project" value="TreeGrafter"/>
</dbReference>
<dbReference type="OrthoDB" id="276323at2759"/>
<dbReference type="GeneID" id="67013018"/>
<dbReference type="InterPro" id="IPR008862">
    <property type="entry name" value="Tcp11"/>
</dbReference>
<reference evidence="3" key="1">
    <citation type="submission" date="2021-05" db="EMBL/GenBank/DDBJ databases">
        <authorList>
            <person name="Stam R."/>
        </authorList>
    </citation>
    <scope>NUCLEOTIDE SEQUENCE</scope>
    <source>
        <strain evidence="3">CS162</strain>
    </source>
</reference>
<dbReference type="RefSeq" id="XP_043163694.1">
    <property type="nucleotide sequence ID" value="XM_043307759.1"/>
</dbReference>
<feature type="region of interest" description="Disordered" evidence="2">
    <location>
        <begin position="1"/>
        <end position="51"/>
    </location>
</feature>
<accession>A0A8J2HQN2</accession>
<dbReference type="PANTHER" id="PTHR12832">
    <property type="entry name" value="TESTIS-SPECIFIC PROTEIN PBS13 T-COMPLEX 11"/>
    <property type="match status" value="1"/>
</dbReference>
<dbReference type="Proteomes" id="UP000676310">
    <property type="component" value="Unassembled WGS sequence"/>
</dbReference>
<evidence type="ECO:0000313" key="4">
    <source>
        <dbReference type="Proteomes" id="UP000676310"/>
    </source>
</evidence>
<feature type="region of interest" description="Disordered" evidence="2">
    <location>
        <begin position="601"/>
        <end position="652"/>
    </location>
</feature>
<feature type="compositionally biased region" description="Polar residues" evidence="2">
    <location>
        <begin position="16"/>
        <end position="45"/>
    </location>
</feature>
<organism evidence="3 4">
    <name type="scientific">Alternaria atra</name>
    <dbReference type="NCBI Taxonomy" id="119953"/>
    <lineage>
        <taxon>Eukaryota</taxon>
        <taxon>Fungi</taxon>
        <taxon>Dikarya</taxon>
        <taxon>Ascomycota</taxon>
        <taxon>Pezizomycotina</taxon>
        <taxon>Dothideomycetes</taxon>
        <taxon>Pleosporomycetidae</taxon>
        <taxon>Pleosporales</taxon>
        <taxon>Pleosporineae</taxon>
        <taxon>Pleosporaceae</taxon>
        <taxon>Alternaria</taxon>
        <taxon>Alternaria sect. Ulocladioides</taxon>
    </lineage>
</organism>
<dbReference type="Pfam" id="PF05794">
    <property type="entry name" value="Tcp11"/>
    <property type="match status" value="1"/>
</dbReference>
<evidence type="ECO:0008006" key="5">
    <source>
        <dbReference type="Google" id="ProtNLM"/>
    </source>
</evidence>
<evidence type="ECO:0000256" key="2">
    <source>
        <dbReference type="SAM" id="MobiDB-lite"/>
    </source>
</evidence>
<evidence type="ECO:0000256" key="1">
    <source>
        <dbReference type="ARBA" id="ARBA00010954"/>
    </source>
</evidence>
<feature type="compositionally biased region" description="Polar residues" evidence="2">
    <location>
        <begin position="608"/>
        <end position="632"/>
    </location>
</feature>
<proteinExistence type="inferred from homology"/>
<comment type="caution">
    <text evidence="3">The sequence shown here is derived from an EMBL/GenBank/DDBJ whole genome shotgun (WGS) entry which is preliminary data.</text>
</comment>
<comment type="similarity">
    <text evidence="1">Belongs to the TCP11 family.</text>
</comment>